<dbReference type="GO" id="GO:0004644">
    <property type="term" value="F:phosphoribosylglycinamide formyltransferase activity"/>
    <property type="evidence" value="ECO:0007669"/>
    <property type="project" value="UniProtKB-UniRule"/>
</dbReference>
<proteinExistence type="inferred from homology"/>
<dbReference type="AlphaFoldDB" id="A0A2A5CGN6"/>
<comment type="caution">
    <text evidence="8">The sequence shown here is derived from an EMBL/GenBank/DDBJ whole genome shotgun (WGS) entry which is preliminary data.</text>
</comment>
<dbReference type="HAMAP" id="MF_01930">
    <property type="entry name" value="PurN"/>
    <property type="match status" value="1"/>
</dbReference>
<dbReference type="Gene3D" id="3.40.50.170">
    <property type="entry name" value="Formyl transferase, N-terminal domain"/>
    <property type="match status" value="1"/>
</dbReference>
<evidence type="ECO:0000313" key="8">
    <source>
        <dbReference type="EMBL" id="PCJ42556.1"/>
    </source>
</evidence>
<dbReference type="PANTHER" id="PTHR43369:SF2">
    <property type="entry name" value="PHOSPHORIBOSYLGLYCINAMIDE FORMYLTRANSFERASE"/>
    <property type="match status" value="1"/>
</dbReference>
<comment type="similarity">
    <text evidence="4 6">Belongs to the GART family.</text>
</comment>
<dbReference type="NCBIfam" id="TIGR00639">
    <property type="entry name" value="PurN"/>
    <property type="match status" value="1"/>
</dbReference>
<reference evidence="9" key="1">
    <citation type="submission" date="2017-08" db="EMBL/GenBank/DDBJ databases">
        <title>A dynamic microbial community with high functional redundancy inhabits the cold, oxic subseafloor aquifer.</title>
        <authorList>
            <person name="Tully B.J."/>
            <person name="Wheat C.G."/>
            <person name="Glazer B.T."/>
            <person name="Huber J.A."/>
        </authorList>
    </citation>
    <scope>NUCLEOTIDE SEQUENCE [LARGE SCALE GENOMIC DNA]</scope>
</reference>
<dbReference type="GO" id="GO:0005829">
    <property type="term" value="C:cytosol"/>
    <property type="evidence" value="ECO:0007669"/>
    <property type="project" value="TreeGrafter"/>
</dbReference>
<dbReference type="Pfam" id="PF00551">
    <property type="entry name" value="Formyl_trans_N"/>
    <property type="match status" value="1"/>
</dbReference>
<sequence>MKISFLASHGGSSARAIIDAIRTDKLDAEIGVLITNNRDSNILQWCLDNDIEVHHISAKTHRGEDNADEAIQTVLRDANTDLVVCSGYMKKIGPATLRVYPYKILNIHPALLPKFGGIGMYGDHVHRAVLDAGEKESGATVHYVTDNIDEGPIIKQQIIAVDVDDTIESLRNKVQSCEAELYLSALQDILKDE</sequence>
<dbReference type="PANTHER" id="PTHR43369">
    <property type="entry name" value="PHOSPHORIBOSYLGLYCINAMIDE FORMYLTRANSFERASE"/>
    <property type="match status" value="1"/>
</dbReference>
<keyword evidence="3 6" id="KW-0658">Purine biosynthesis</keyword>
<feature type="binding site" evidence="6">
    <location>
        <position position="106"/>
    </location>
    <ligand>
        <name>(6R)-10-formyltetrahydrofolate</name>
        <dbReference type="ChEBI" id="CHEBI:195366"/>
    </ligand>
</feature>
<evidence type="ECO:0000256" key="4">
    <source>
        <dbReference type="ARBA" id="ARBA00038440"/>
    </source>
</evidence>
<feature type="active site" description="Proton donor" evidence="6">
    <location>
        <position position="108"/>
    </location>
</feature>
<dbReference type="EC" id="2.1.2.2" evidence="6"/>
<comment type="catalytic activity">
    <reaction evidence="5 6">
        <text>N(1)-(5-phospho-beta-D-ribosyl)glycinamide + (6R)-10-formyltetrahydrofolate = N(2)-formyl-N(1)-(5-phospho-beta-D-ribosyl)glycinamide + (6S)-5,6,7,8-tetrahydrofolate + H(+)</text>
        <dbReference type="Rhea" id="RHEA:15053"/>
        <dbReference type="ChEBI" id="CHEBI:15378"/>
        <dbReference type="ChEBI" id="CHEBI:57453"/>
        <dbReference type="ChEBI" id="CHEBI:143788"/>
        <dbReference type="ChEBI" id="CHEBI:147286"/>
        <dbReference type="ChEBI" id="CHEBI:195366"/>
        <dbReference type="EC" id="2.1.2.2"/>
    </reaction>
</comment>
<dbReference type="UniPathway" id="UPA00074">
    <property type="reaction ID" value="UER00126"/>
</dbReference>
<dbReference type="SUPFAM" id="SSF53328">
    <property type="entry name" value="Formyltransferase"/>
    <property type="match status" value="1"/>
</dbReference>
<accession>A0A2A5CGN6</accession>
<evidence type="ECO:0000256" key="2">
    <source>
        <dbReference type="ARBA" id="ARBA00022679"/>
    </source>
</evidence>
<dbReference type="EMBL" id="NVWI01000002">
    <property type="protein sequence ID" value="PCJ42556.1"/>
    <property type="molecule type" value="Genomic_DNA"/>
</dbReference>
<evidence type="ECO:0000313" key="9">
    <source>
        <dbReference type="Proteomes" id="UP000228987"/>
    </source>
</evidence>
<keyword evidence="2 6" id="KW-0808">Transferase</keyword>
<dbReference type="GO" id="GO:0006189">
    <property type="term" value="P:'de novo' IMP biosynthetic process"/>
    <property type="evidence" value="ECO:0007669"/>
    <property type="project" value="UniProtKB-UniRule"/>
</dbReference>
<feature type="domain" description="Formyl transferase N-terminal" evidence="7">
    <location>
        <begin position="1"/>
        <end position="186"/>
    </location>
</feature>
<comment type="caution">
    <text evidence="6">Lacks conserved residue(s) required for the propagation of feature annotation.</text>
</comment>
<evidence type="ECO:0000256" key="5">
    <source>
        <dbReference type="ARBA" id="ARBA00047664"/>
    </source>
</evidence>
<dbReference type="PROSITE" id="PS00373">
    <property type="entry name" value="GART"/>
    <property type="match status" value="1"/>
</dbReference>
<dbReference type="InterPro" id="IPR004607">
    <property type="entry name" value="GART"/>
</dbReference>
<evidence type="ECO:0000259" key="7">
    <source>
        <dbReference type="Pfam" id="PF00551"/>
    </source>
</evidence>
<dbReference type="InterPro" id="IPR036477">
    <property type="entry name" value="Formyl_transf_N_sf"/>
</dbReference>
<gene>
    <name evidence="6 8" type="primary">purN</name>
    <name evidence="8" type="ORF">COA71_03325</name>
</gene>
<evidence type="ECO:0000256" key="6">
    <source>
        <dbReference type="HAMAP-Rule" id="MF_01930"/>
    </source>
</evidence>
<protein>
    <recommendedName>
        <fullName evidence="6">Phosphoribosylglycinamide formyltransferase</fullName>
        <ecNumber evidence="6">2.1.2.2</ecNumber>
    </recommendedName>
    <alternativeName>
        <fullName evidence="6">5'-phosphoribosylglycinamide transformylase</fullName>
    </alternativeName>
    <alternativeName>
        <fullName evidence="6">GAR transformylase</fullName>
        <shortName evidence="6">GART</shortName>
    </alternativeName>
</protein>
<comment type="pathway">
    <text evidence="1 6">Purine metabolism; IMP biosynthesis via de novo pathway; N(2)-formyl-N(1)-(5-phospho-D-ribosyl)glycinamide from N(1)-(5-phospho-D-ribosyl)glycinamide (10-formyl THF route): step 1/1.</text>
</comment>
<name>A0A2A5CGN6_9GAMM</name>
<feature type="binding site" evidence="6">
    <location>
        <position position="62"/>
    </location>
    <ligand>
        <name>(6R)-10-formyltetrahydrofolate</name>
        <dbReference type="ChEBI" id="CHEBI:195366"/>
    </ligand>
</feature>
<evidence type="ECO:0000256" key="1">
    <source>
        <dbReference type="ARBA" id="ARBA00005054"/>
    </source>
</evidence>
<dbReference type="InterPro" id="IPR002376">
    <property type="entry name" value="Formyl_transf_N"/>
</dbReference>
<organism evidence="8 9">
    <name type="scientific">SAR86 cluster bacterium</name>
    <dbReference type="NCBI Taxonomy" id="2030880"/>
    <lineage>
        <taxon>Bacteria</taxon>
        <taxon>Pseudomonadati</taxon>
        <taxon>Pseudomonadota</taxon>
        <taxon>Gammaproteobacteria</taxon>
        <taxon>SAR86 cluster</taxon>
    </lineage>
</organism>
<evidence type="ECO:0000256" key="3">
    <source>
        <dbReference type="ARBA" id="ARBA00022755"/>
    </source>
</evidence>
<dbReference type="Proteomes" id="UP000228987">
    <property type="component" value="Unassembled WGS sequence"/>
</dbReference>
<dbReference type="InterPro" id="IPR001555">
    <property type="entry name" value="GART_AS"/>
</dbReference>
<feature type="site" description="Raises pKa of active site His" evidence="6">
    <location>
        <position position="149"/>
    </location>
</feature>
<comment type="function">
    <text evidence="6">Catalyzes the transfer of a formyl group from 10-formyltetrahydrofolate to 5-phospho-ribosyl-glycinamide (GAR), producing 5-phospho-ribosyl-N-formylglycinamide (FGAR) and tetrahydrofolate.</text>
</comment>
<dbReference type="CDD" id="cd08645">
    <property type="entry name" value="FMT_core_GART"/>
    <property type="match status" value="1"/>
</dbReference>